<accession>A0A2N9LK25</accession>
<dbReference type="AlphaFoldDB" id="A0A2N9LK25"/>
<protein>
    <recommendedName>
        <fullName evidence="4">Lipoprotein</fullName>
    </recommendedName>
</protein>
<reference evidence="3" key="1">
    <citation type="submission" date="2018-02" db="EMBL/GenBank/DDBJ databases">
        <authorList>
            <person name="Hausmann B."/>
        </authorList>
    </citation>
    <scope>NUCLEOTIDE SEQUENCE [LARGE SCALE GENOMIC DNA]</scope>
    <source>
        <strain evidence="3">Peat soil MAG SbA5</strain>
    </source>
</reference>
<proteinExistence type="predicted"/>
<sequence>MKMGFGIAGLFACLALSATAYGADATGTWKGAFDFQGSSMPLTFHLAVADGAVTGTVEGLPTNPAEIHDGKLTGDTITFWVNTDYQGQTYKIVYTGKLATAGDEIAFTFGTDDGSWSAQLTVARSADTAPAAALAPVDLNGTWKGSFDFNGASMPLTIHLTNAAGAVTGTVEGLPTTPAEIHDGKVDGDRVTFWLNTDYQGQTYKLVYTGKISAGQIVFTFGTDDGSWSTQLTATKNSGQ</sequence>
<dbReference type="EMBL" id="OKRB01000097">
    <property type="protein sequence ID" value="SPE23494.1"/>
    <property type="molecule type" value="Genomic_DNA"/>
</dbReference>
<evidence type="ECO:0000313" key="3">
    <source>
        <dbReference type="Proteomes" id="UP000239735"/>
    </source>
</evidence>
<keyword evidence="1" id="KW-0732">Signal</keyword>
<feature type="signal peptide" evidence="1">
    <location>
        <begin position="1"/>
        <end position="22"/>
    </location>
</feature>
<evidence type="ECO:0000313" key="2">
    <source>
        <dbReference type="EMBL" id="SPE23494.1"/>
    </source>
</evidence>
<organism evidence="2 3">
    <name type="scientific">Candidatus Sulfuritelmatomonas gaucii</name>
    <dbReference type="NCBI Taxonomy" id="2043161"/>
    <lineage>
        <taxon>Bacteria</taxon>
        <taxon>Pseudomonadati</taxon>
        <taxon>Acidobacteriota</taxon>
        <taxon>Terriglobia</taxon>
        <taxon>Terriglobales</taxon>
        <taxon>Acidobacteriaceae</taxon>
        <taxon>Candidatus Sulfuritelmatomonas</taxon>
    </lineage>
</organism>
<evidence type="ECO:0000256" key="1">
    <source>
        <dbReference type="SAM" id="SignalP"/>
    </source>
</evidence>
<dbReference type="OrthoDB" id="9787096at2"/>
<name>A0A2N9LK25_9BACT</name>
<evidence type="ECO:0008006" key="4">
    <source>
        <dbReference type="Google" id="ProtNLM"/>
    </source>
</evidence>
<gene>
    <name evidence="2" type="ORF">SBA5_40019</name>
</gene>
<feature type="chain" id="PRO_5014692766" description="Lipoprotein" evidence="1">
    <location>
        <begin position="23"/>
        <end position="240"/>
    </location>
</feature>
<dbReference type="Proteomes" id="UP000239735">
    <property type="component" value="Unassembled WGS sequence"/>
</dbReference>